<dbReference type="Proteomes" id="UP000076632">
    <property type="component" value="Unassembled WGS sequence"/>
</dbReference>
<keyword evidence="3" id="KW-1185">Reference proteome</keyword>
<evidence type="ECO:0000313" key="3">
    <source>
        <dbReference type="Proteomes" id="UP000076632"/>
    </source>
</evidence>
<evidence type="ECO:0000256" key="1">
    <source>
        <dbReference type="SAM" id="MobiDB-lite"/>
    </source>
</evidence>
<gene>
    <name evidence="2" type="ORF">L228DRAFT_247371</name>
</gene>
<dbReference type="InParanoid" id="A0A165H3U2"/>
<sequence length="58" mass="6302">MRGFAASTIPSVSFSTTQKDKETPNSRNSKQRKKQPPLPWSLTPRGGGTTSTPQTRVA</sequence>
<protein>
    <submittedName>
        <fullName evidence="2">Uncharacterized protein</fullName>
    </submittedName>
</protein>
<reference evidence="2 3" key="1">
    <citation type="journal article" date="2016" name="Fungal Biol.">
        <title>The genome of Xylona heveae provides a window into fungal endophytism.</title>
        <authorList>
            <person name="Gazis R."/>
            <person name="Kuo A."/>
            <person name="Riley R."/>
            <person name="LaButti K."/>
            <person name="Lipzen A."/>
            <person name="Lin J."/>
            <person name="Amirebrahimi M."/>
            <person name="Hesse C.N."/>
            <person name="Spatafora J.W."/>
            <person name="Henrissat B."/>
            <person name="Hainaut M."/>
            <person name="Grigoriev I.V."/>
            <person name="Hibbett D.S."/>
        </authorList>
    </citation>
    <scope>NUCLEOTIDE SEQUENCE [LARGE SCALE GENOMIC DNA]</scope>
    <source>
        <strain evidence="2 3">TC161</strain>
    </source>
</reference>
<organism evidence="2 3">
    <name type="scientific">Xylona heveae (strain CBS 132557 / TC161)</name>
    <dbReference type="NCBI Taxonomy" id="1328760"/>
    <lineage>
        <taxon>Eukaryota</taxon>
        <taxon>Fungi</taxon>
        <taxon>Dikarya</taxon>
        <taxon>Ascomycota</taxon>
        <taxon>Pezizomycotina</taxon>
        <taxon>Xylonomycetes</taxon>
        <taxon>Xylonales</taxon>
        <taxon>Xylonaceae</taxon>
        <taxon>Xylona</taxon>
    </lineage>
</organism>
<evidence type="ECO:0000313" key="2">
    <source>
        <dbReference type="EMBL" id="KZF22948.1"/>
    </source>
</evidence>
<dbReference type="AlphaFoldDB" id="A0A165H3U2"/>
<dbReference type="RefSeq" id="XP_018188503.1">
    <property type="nucleotide sequence ID" value="XM_018332628.1"/>
</dbReference>
<proteinExistence type="predicted"/>
<name>A0A165H3U2_XYLHT</name>
<dbReference type="EMBL" id="KV407458">
    <property type="protein sequence ID" value="KZF22948.1"/>
    <property type="molecule type" value="Genomic_DNA"/>
</dbReference>
<feature type="region of interest" description="Disordered" evidence="1">
    <location>
        <begin position="1"/>
        <end position="58"/>
    </location>
</feature>
<accession>A0A165H3U2</accession>
<feature type="compositionally biased region" description="Polar residues" evidence="1">
    <location>
        <begin position="8"/>
        <end position="17"/>
    </location>
</feature>
<dbReference type="GeneID" id="28897765"/>